<protein>
    <recommendedName>
        <fullName evidence="3">YbbR-like domain-containing protein</fullName>
    </recommendedName>
</protein>
<organism evidence="2">
    <name type="scientific">hydrothermal vent metagenome</name>
    <dbReference type="NCBI Taxonomy" id="652676"/>
    <lineage>
        <taxon>unclassified sequences</taxon>
        <taxon>metagenomes</taxon>
        <taxon>ecological metagenomes</taxon>
    </lineage>
</organism>
<dbReference type="Gene3D" id="2.170.120.40">
    <property type="entry name" value="YbbR-like domain"/>
    <property type="match status" value="1"/>
</dbReference>
<dbReference type="EMBL" id="UOET01000121">
    <property type="protein sequence ID" value="VAW27519.1"/>
    <property type="molecule type" value="Genomic_DNA"/>
</dbReference>
<feature type="transmembrane region" description="Helical" evidence="1">
    <location>
        <begin position="28"/>
        <end position="47"/>
    </location>
</feature>
<accession>A0A3B0USA4</accession>
<dbReference type="PANTHER" id="PTHR37804:SF1">
    <property type="entry name" value="CDAA REGULATORY PROTEIN CDAR"/>
    <property type="match status" value="1"/>
</dbReference>
<dbReference type="PANTHER" id="PTHR37804">
    <property type="entry name" value="CDAA REGULATORY PROTEIN CDAR"/>
    <property type="match status" value="1"/>
</dbReference>
<gene>
    <name evidence="2" type="ORF">MNBD_BACTEROID07-2136</name>
</gene>
<dbReference type="AlphaFoldDB" id="A0A3B0USA4"/>
<keyword evidence="1" id="KW-0812">Transmembrane</keyword>
<keyword evidence="1" id="KW-0472">Membrane</keyword>
<dbReference type="Pfam" id="PF07949">
    <property type="entry name" value="YbbR"/>
    <property type="match status" value="1"/>
</dbReference>
<evidence type="ECO:0000256" key="1">
    <source>
        <dbReference type="SAM" id="Phobius"/>
    </source>
</evidence>
<keyword evidence="1" id="KW-1133">Transmembrane helix</keyword>
<evidence type="ECO:0000313" key="2">
    <source>
        <dbReference type="EMBL" id="VAW27519.1"/>
    </source>
</evidence>
<evidence type="ECO:0008006" key="3">
    <source>
        <dbReference type="Google" id="ProtNLM"/>
    </source>
</evidence>
<proteinExistence type="predicted"/>
<name>A0A3B0USA4_9ZZZZ</name>
<dbReference type="InterPro" id="IPR053154">
    <property type="entry name" value="c-di-AMP_regulator"/>
</dbReference>
<sequence length="331" mass="38137">MIKNNTTGMPGKNNKNESNNGVRKRDHLIFLVCLLLAAGFWFLIKLSDDYSVSYRMKIKYTHVPEGKLITTLHDSTITVRFKSNGYTLADLMLHGKLDSLDINLSESSIRKVNRTVYSVNTANLRESTAQILGVNDRDLEFAKPELRFSMENLHRKRLKLSARLDLSFKSQFSLFGYKIVPAFITVYGSQQILDTLKTLNTATIHLENLESDRKVPVDIQNPYPRMLRLFPPKVIVDIDVEKYTERQLQVPIDVSGIRPEIRSFPTTATVNFNVFIRDYEKIHVSQFKLVPNVRNINLRKVKTLRLELTSFPKKISNIRIVPPEVEFIIVN</sequence>
<dbReference type="InterPro" id="IPR012505">
    <property type="entry name" value="YbbR"/>
</dbReference>
<reference evidence="2" key="1">
    <citation type="submission" date="2018-06" db="EMBL/GenBank/DDBJ databases">
        <authorList>
            <person name="Zhirakovskaya E."/>
        </authorList>
    </citation>
    <scope>NUCLEOTIDE SEQUENCE</scope>
</reference>